<reference evidence="5" key="1">
    <citation type="submission" date="2019-11" db="EMBL/GenBank/DDBJ databases">
        <title>Microbial mats filling the niche in hypersaline microbial mats.</title>
        <authorList>
            <person name="Wong H.L."/>
            <person name="Macleod F.I."/>
            <person name="White R.A. III"/>
            <person name="Burns B.P."/>
        </authorList>
    </citation>
    <scope>NUCLEOTIDE SEQUENCE</scope>
    <source>
        <strain evidence="5">Bin_327</strain>
    </source>
</reference>
<keyword evidence="1 3" id="KW-0963">Cytoplasm</keyword>
<comment type="similarity">
    <text evidence="3">Belongs to the RimP family.</text>
</comment>
<dbReference type="InterPro" id="IPR028989">
    <property type="entry name" value="RimP_N"/>
</dbReference>
<keyword evidence="2 3" id="KW-0690">Ribosome biogenesis</keyword>
<evidence type="ECO:0000259" key="4">
    <source>
        <dbReference type="Pfam" id="PF02576"/>
    </source>
</evidence>
<comment type="caution">
    <text evidence="5">The sequence shown here is derived from an EMBL/GenBank/DDBJ whole genome shotgun (WGS) entry which is preliminary data.</text>
</comment>
<evidence type="ECO:0000313" key="5">
    <source>
        <dbReference type="EMBL" id="MBD3364009.1"/>
    </source>
</evidence>
<dbReference type="InterPro" id="IPR035956">
    <property type="entry name" value="RimP_N_sf"/>
</dbReference>
<evidence type="ECO:0000256" key="2">
    <source>
        <dbReference type="ARBA" id="ARBA00022517"/>
    </source>
</evidence>
<dbReference type="PANTHER" id="PTHR33867:SF1">
    <property type="entry name" value="RIBOSOME MATURATION FACTOR RIMP"/>
    <property type="match status" value="1"/>
</dbReference>
<dbReference type="CDD" id="cd01734">
    <property type="entry name" value="YlxS_C"/>
    <property type="match status" value="1"/>
</dbReference>
<comment type="subcellular location">
    <subcellularLocation>
        <location evidence="3">Cytoplasm</location>
    </subcellularLocation>
</comment>
<dbReference type="AlphaFoldDB" id="A0A9D5K9E5"/>
<dbReference type="Proteomes" id="UP000630660">
    <property type="component" value="Unassembled WGS sequence"/>
</dbReference>
<dbReference type="EMBL" id="WJKJ01000067">
    <property type="protein sequence ID" value="MBD3364009.1"/>
    <property type="molecule type" value="Genomic_DNA"/>
</dbReference>
<dbReference type="PANTHER" id="PTHR33867">
    <property type="entry name" value="RIBOSOME MATURATION FACTOR RIMP"/>
    <property type="match status" value="1"/>
</dbReference>
<accession>A0A9D5K9E5</accession>
<dbReference type="SUPFAM" id="SSF75420">
    <property type="entry name" value="YhbC-like, N-terminal domain"/>
    <property type="match status" value="1"/>
</dbReference>
<dbReference type="Pfam" id="PF02576">
    <property type="entry name" value="RimP_N"/>
    <property type="match status" value="1"/>
</dbReference>
<evidence type="ECO:0000256" key="1">
    <source>
        <dbReference type="ARBA" id="ARBA00022490"/>
    </source>
</evidence>
<proteinExistence type="inferred from homology"/>
<dbReference type="Gene3D" id="3.30.300.70">
    <property type="entry name" value="RimP-like superfamily, N-terminal"/>
    <property type="match status" value="1"/>
</dbReference>
<protein>
    <recommendedName>
        <fullName evidence="3">Ribosome maturation factor RimP</fullName>
    </recommendedName>
</protein>
<feature type="domain" description="Ribosome maturation factor RimP N-terminal" evidence="4">
    <location>
        <begin position="10"/>
        <end position="78"/>
    </location>
</feature>
<organism evidence="5 6">
    <name type="scientific">candidate division WOR-3 bacterium</name>
    <dbReference type="NCBI Taxonomy" id="2052148"/>
    <lineage>
        <taxon>Bacteria</taxon>
        <taxon>Bacteria division WOR-3</taxon>
    </lineage>
</organism>
<dbReference type="HAMAP" id="MF_01077">
    <property type="entry name" value="RimP"/>
    <property type="match status" value="1"/>
</dbReference>
<dbReference type="GO" id="GO:0005829">
    <property type="term" value="C:cytosol"/>
    <property type="evidence" value="ECO:0007669"/>
    <property type="project" value="TreeGrafter"/>
</dbReference>
<evidence type="ECO:0000256" key="3">
    <source>
        <dbReference type="HAMAP-Rule" id="MF_01077"/>
    </source>
</evidence>
<dbReference type="GO" id="GO:0000028">
    <property type="term" value="P:ribosomal small subunit assembly"/>
    <property type="evidence" value="ECO:0007669"/>
    <property type="project" value="TreeGrafter"/>
</dbReference>
<comment type="function">
    <text evidence="3">Required for maturation of 30S ribosomal subunits.</text>
</comment>
<gene>
    <name evidence="3" type="primary">rimP</name>
    <name evidence="5" type="ORF">GF359_02220</name>
</gene>
<name>A0A9D5K9E5_UNCW3</name>
<dbReference type="InterPro" id="IPR028998">
    <property type="entry name" value="RimP_C"/>
</dbReference>
<sequence length="149" mass="17000">MILTDDLKTLVTQVIKEEGYKLYHMELKGKRLHIYLEKKGGATLGDCEKVSKAIALRLAAEAAESRDLMLDVSTPGIERMLYKPRHFRDAIGERLQVKLAGEVIEARLVDANKEKIELETPAGMSRRISYNEILSAQVKRTTEELFKRR</sequence>
<dbReference type="GO" id="GO:0006412">
    <property type="term" value="P:translation"/>
    <property type="evidence" value="ECO:0007669"/>
    <property type="project" value="TreeGrafter"/>
</dbReference>
<evidence type="ECO:0000313" key="6">
    <source>
        <dbReference type="Proteomes" id="UP000630660"/>
    </source>
</evidence>
<dbReference type="InterPro" id="IPR003728">
    <property type="entry name" value="Ribosome_maturation_RimP"/>
</dbReference>